<evidence type="ECO:0000256" key="9">
    <source>
        <dbReference type="ARBA" id="ARBA00022989"/>
    </source>
</evidence>
<keyword evidence="11" id="KW-0675">Receptor</keyword>
<dbReference type="InterPro" id="IPR008075">
    <property type="entry name" value="LIMR"/>
</dbReference>
<dbReference type="Proteomes" id="UP001333110">
    <property type="component" value="Unassembled WGS sequence"/>
</dbReference>
<evidence type="ECO:0000256" key="6">
    <source>
        <dbReference type="ARBA" id="ARBA00022687"/>
    </source>
</evidence>
<evidence type="ECO:0000256" key="10">
    <source>
        <dbReference type="ARBA" id="ARBA00023136"/>
    </source>
</evidence>
<keyword evidence="9 12" id="KW-1133">Transmembrane helix</keyword>
<evidence type="ECO:0000256" key="1">
    <source>
        <dbReference type="ARBA" id="ARBA00004477"/>
    </source>
</evidence>
<keyword evidence="7 12" id="KW-0812">Transmembrane</keyword>
<evidence type="ECO:0000256" key="2">
    <source>
        <dbReference type="ARBA" id="ARBA00004651"/>
    </source>
</evidence>
<evidence type="ECO:0000313" key="14">
    <source>
        <dbReference type="Proteomes" id="UP001333110"/>
    </source>
</evidence>
<feature type="transmembrane region" description="Helical" evidence="12">
    <location>
        <begin position="236"/>
        <end position="263"/>
    </location>
</feature>
<evidence type="ECO:0000256" key="11">
    <source>
        <dbReference type="ARBA" id="ARBA00023170"/>
    </source>
</evidence>
<keyword evidence="4" id="KW-1003">Cell membrane</keyword>
<feature type="transmembrane region" description="Helical" evidence="12">
    <location>
        <begin position="498"/>
        <end position="515"/>
    </location>
</feature>
<accession>A0AAN7MK26</accession>
<dbReference type="PANTHER" id="PTHR12625:SF2">
    <property type="entry name" value="PROTEIN LMBR1L"/>
    <property type="match status" value="1"/>
</dbReference>
<evidence type="ECO:0000256" key="5">
    <source>
        <dbReference type="ARBA" id="ARBA00022583"/>
    </source>
</evidence>
<evidence type="ECO:0000313" key="13">
    <source>
        <dbReference type="EMBL" id="KAK4807254.1"/>
    </source>
</evidence>
<feature type="transmembrane region" description="Helical" evidence="12">
    <location>
        <begin position="375"/>
        <end position="394"/>
    </location>
</feature>
<feature type="transmembrane region" description="Helical" evidence="12">
    <location>
        <begin position="157"/>
        <end position="177"/>
    </location>
</feature>
<feature type="transmembrane region" description="Helical" evidence="12">
    <location>
        <begin position="453"/>
        <end position="478"/>
    </location>
</feature>
<dbReference type="PRINTS" id="PR01692">
    <property type="entry name" value="LIPOCALINIMR"/>
</dbReference>
<organism evidence="13 14">
    <name type="scientific">Mycteria americana</name>
    <name type="common">Wood stork</name>
    <dbReference type="NCBI Taxonomy" id="33587"/>
    <lineage>
        <taxon>Eukaryota</taxon>
        <taxon>Metazoa</taxon>
        <taxon>Chordata</taxon>
        <taxon>Craniata</taxon>
        <taxon>Vertebrata</taxon>
        <taxon>Euteleostomi</taxon>
        <taxon>Archelosauria</taxon>
        <taxon>Archosauria</taxon>
        <taxon>Dinosauria</taxon>
        <taxon>Saurischia</taxon>
        <taxon>Theropoda</taxon>
        <taxon>Coelurosauria</taxon>
        <taxon>Aves</taxon>
        <taxon>Neognathae</taxon>
        <taxon>Neoaves</taxon>
        <taxon>Aequornithes</taxon>
        <taxon>Ciconiiformes</taxon>
        <taxon>Ciconiidae</taxon>
        <taxon>Mycteria</taxon>
    </lineage>
</organism>
<reference evidence="13 14" key="1">
    <citation type="journal article" date="2023" name="J. Hered.">
        <title>Chromosome-level genome of the wood stork (Mycteria americana) provides insight into avian chromosome evolution.</title>
        <authorList>
            <person name="Flamio R. Jr."/>
            <person name="Ramstad K.M."/>
        </authorList>
    </citation>
    <scope>NUCLEOTIDE SEQUENCE [LARGE SCALE GENOMIC DNA]</scope>
    <source>
        <strain evidence="13">JAX WOST 10</strain>
    </source>
</reference>
<evidence type="ECO:0000256" key="12">
    <source>
        <dbReference type="SAM" id="Phobius"/>
    </source>
</evidence>
<sequence>MAPVEQDALALRQQLFHERVRECIICTLLFASLYILCHFIITHFKKHTDFTAVHDDEDAAVNRIALGLCTFTLAVALGAVLLLPFSIISNEVLLSFPQNYYIQWLNGSLVHGLWNLVFLFSNLSLVFLMPFAYFFTESEGFAGSKKGIMARVYETSVVLLLLTLLVLGMVWVASAILGNDAASRQSLYGGCCWEPWGSPSSGRAGSGRVLKGRRDARCRWPDPAVSADLWEYYLPYLYSCISLFGVLLLLLCTPFGLSTMFTVTGKLLVKPRLLEDLDEQLSCTRLEEAAVSRRISSGGCPARPLAGKGGLGTPLPHHMGALSPHEPLGISSLAGKSSCWLNLNVELLREQFFAIRSKRRKLELRYRASPWQRNLGYPLAMLGLLALTVSGPGLRGELGLVPVPSRPPSLPPCSSQGISVLIVCFHVLELLLDDAAMPRGIQDASLGQVSFSIFGSFGAALQVVLILYLMVSSVVGFYSSPLFTRLLPERQDTPLTKIIGNCVSLLVLSSALPVFSRTLGITRFDLLGDFGRFNWLGNFYIVFLYNMGFAGLTTLCLVKRVSWAAQAELIRAFGLHKLPLPVARSRPPSKPC</sequence>
<name>A0AAN7MK26_MYCAM</name>
<keyword evidence="8" id="KW-0256">Endoplasmic reticulum</keyword>
<feature type="transmembrane region" description="Helical" evidence="12">
    <location>
        <begin position="24"/>
        <end position="44"/>
    </location>
</feature>
<evidence type="ECO:0008006" key="15">
    <source>
        <dbReference type="Google" id="ProtNLM"/>
    </source>
</evidence>
<dbReference type="GO" id="GO:0005886">
    <property type="term" value="C:plasma membrane"/>
    <property type="evidence" value="ECO:0007669"/>
    <property type="project" value="UniProtKB-SubCell"/>
</dbReference>
<comment type="subcellular location">
    <subcellularLocation>
        <location evidence="2">Cell membrane</location>
        <topology evidence="2">Multi-pass membrane protein</topology>
    </subcellularLocation>
    <subcellularLocation>
        <location evidence="1">Endoplasmic reticulum membrane</location>
        <topology evidence="1">Multi-pass membrane protein</topology>
    </subcellularLocation>
</comment>
<evidence type="ECO:0000256" key="4">
    <source>
        <dbReference type="ARBA" id="ARBA00022475"/>
    </source>
</evidence>
<dbReference type="GO" id="GO:0004888">
    <property type="term" value="F:transmembrane signaling receptor activity"/>
    <property type="evidence" value="ECO:0007669"/>
    <property type="project" value="TreeGrafter"/>
</dbReference>
<keyword evidence="5" id="KW-0254">Endocytosis</keyword>
<feature type="transmembrane region" description="Helical" evidence="12">
    <location>
        <begin position="64"/>
        <end position="88"/>
    </location>
</feature>
<evidence type="ECO:0000256" key="3">
    <source>
        <dbReference type="ARBA" id="ARBA00010487"/>
    </source>
</evidence>
<keyword evidence="14" id="KW-1185">Reference proteome</keyword>
<dbReference type="AlphaFoldDB" id="A0AAN7MK26"/>
<feature type="transmembrane region" description="Helical" evidence="12">
    <location>
        <begin position="113"/>
        <end position="136"/>
    </location>
</feature>
<protein>
    <recommendedName>
        <fullName evidence="15">Protein LMBR1L</fullName>
    </recommendedName>
</protein>
<proteinExistence type="inferred from homology"/>
<comment type="caution">
    <text evidence="13">The sequence shown here is derived from an EMBL/GenBank/DDBJ whole genome shotgun (WGS) entry which is preliminary data.</text>
</comment>
<feature type="transmembrane region" description="Helical" evidence="12">
    <location>
        <begin position="535"/>
        <end position="555"/>
    </location>
</feature>
<keyword evidence="10 12" id="KW-0472">Membrane</keyword>
<dbReference type="PANTHER" id="PTHR12625">
    <property type="entry name" value="LIPOCALIN-1 INTERACTING MEMBRANE RECEPTOR LIMR"/>
    <property type="match status" value="1"/>
</dbReference>
<keyword evidence="6" id="KW-0879">Wnt signaling pathway</keyword>
<dbReference type="Pfam" id="PF04791">
    <property type="entry name" value="LMBR1"/>
    <property type="match status" value="2"/>
</dbReference>
<dbReference type="EMBL" id="JAUNZN010000031">
    <property type="protein sequence ID" value="KAK4807254.1"/>
    <property type="molecule type" value="Genomic_DNA"/>
</dbReference>
<gene>
    <name evidence="13" type="ORF">QYF61_006315</name>
</gene>
<dbReference type="GO" id="GO:0016055">
    <property type="term" value="P:Wnt signaling pathway"/>
    <property type="evidence" value="ECO:0007669"/>
    <property type="project" value="UniProtKB-KW"/>
</dbReference>
<comment type="similarity">
    <text evidence="3">Belongs to the LIMR family.</text>
</comment>
<dbReference type="GO" id="GO:0006898">
    <property type="term" value="P:receptor-mediated endocytosis"/>
    <property type="evidence" value="ECO:0007669"/>
    <property type="project" value="TreeGrafter"/>
</dbReference>
<evidence type="ECO:0000256" key="7">
    <source>
        <dbReference type="ARBA" id="ARBA00022692"/>
    </source>
</evidence>
<dbReference type="GO" id="GO:0005789">
    <property type="term" value="C:endoplasmic reticulum membrane"/>
    <property type="evidence" value="ECO:0007669"/>
    <property type="project" value="UniProtKB-SubCell"/>
</dbReference>
<evidence type="ECO:0000256" key="8">
    <source>
        <dbReference type="ARBA" id="ARBA00022824"/>
    </source>
</evidence>
<dbReference type="InterPro" id="IPR006876">
    <property type="entry name" value="LMBR1-like_membr_prot"/>
</dbReference>